<comment type="caution">
    <text evidence="3">The sequence shown here is derived from an EMBL/GenBank/DDBJ whole genome shotgun (WGS) entry which is preliminary data.</text>
</comment>
<dbReference type="PANTHER" id="PTHR13976">
    <property type="entry name" value="HETEROGENEOUS NUCLEAR RIBONUCLEOPROTEIN-RELATED"/>
    <property type="match status" value="1"/>
</dbReference>
<dbReference type="GO" id="GO:0003723">
    <property type="term" value="F:RNA binding"/>
    <property type="evidence" value="ECO:0007669"/>
    <property type="project" value="UniProtKB-KW"/>
</dbReference>
<dbReference type="SUPFAM" id="SSF54928">
    <property type="entry name" value="RNA-binding domain, RBD"/>
    <property type="match status" value="1"/>
</dbReference>
<accession>A0A1A6HAK4</accession>
<keyword evidence="2" id="KW-0694">RNA-binding</keyword>
<feature type="non-terminal residue" evidence="3">
    <location>
        <position position="1"/>
    </location>
</feature>
<dbReference type="Proteomes" id="UP000092124">
    <property type="component" value="Unassembled WGS sequence"/>
</dbReference>
<dbReference type="Gene3D" id="3.30.70.330">
    <property type="match status" value="2"/>
</dbReference>
<dbReference type="AlphaFoldDB" id="A0A1A6HAK4"/>
<dbReference type="OrthoDB" id="431068at2759"/>
<dbReference type="EMBL" id="LZPO01044386">
    <property type="protein sequence ID" value="OBS74925.1"/>
    <property type="molecule type" value="Genomic_DNA"/>
</dbReference>
<evidence type="ECO:0000256" key="1">
    <source>
        <dbReference type="ARBA" id="ARBA00022737"/>
    </source>
</evidence>
<evidence type="ECO:0000313" key="4">
    <source>
        <dbReference type="Proteomes" id="UP000092124"/>
    </source>
</evidence>
<sequence length="101" mass="11403">LRGLPSGCSKEEIAQFFSGLETVPNRMTLQVDFQRHNTGHDVHITLQRTTENDIHIFSPLHPMIVHIEIGSDGRFTDGAVVEFANYEGAIAVMLKDKHRYV</sequence>
<organism evidence="3 4">
    <name type="scientific">Neotoma lepida</name>
    <name type="common">Desert woodrat</name>
    <dbReference type="NCBI Taxonomy" id="56216"/>
    <lineage>
        <taxon>Eukaryota</taxon>
        <taxon>Metazoa</taxon>
        <taxon>Chordata</taxon>
        <taxon>Craniata</taxon>
        <taxon>Vertebrata</taxon>
        <taxon>Euteleostomi</taxon>
        <taxon>Mammalia</taxon>
        <taxon>Eutheria</taxon>
        <taxon>Euarchontoglires</taxon>
        <taxon>Glires</taxon>
        <taxon>Rodentia</taxon>
        <taxon>Myomorpha</taxon>
        <taxon>Muroidea</taxon>
        <taxon>Cricetidae</taxon>
        <taxon>Neotominae</taxon>
        <taxon>Neotoma</taxon>
    </lineage>
</organism>
<keyword evidence="4" id="KW-1185">Reference proteome</keyword>
<dbReference type="InterPro" id="IPR012677">
    <property type="entry name" value="Nucleotide-bd_a/b_plait_sf"/>
</dbReference>
<keyword evidence="1" id="KW-0677">Repeat</keyword>
<protein>
    <recommendedName>
        <fullName evidence="5">RRM domain-containing protein</fullName>
    </recommendedName>
</protein>
<evidence type="ECO:0000256" key="2">
    <source>
        <dbReference type="ARBA" id="ARBA00022884"/>
    </source>
</evidence>
<proteinExistence type="predicted"/>
<reference evidence="3 4" key="1">
    <citation type="submission" date="2016-06" db="EMBL/GenBank/DDBJ databases">
        <title>The Draft Genome Sequence and Annotation of the Desert Woodrat Neotoma lepida.</title>
        <authorList>
            <person name="Campbell M."/>
            <person name="Oakeson K.F."/>
            <person name="Yandell M."/>
            <person name="Halpert J.R."/>
            <person name="Dearing D."/>
        </authorList>
    </citation>
    <scope>NUCLEOTIDE SEQUENCE [LARGE SCALE GENOMIC DNA]</scope>
    <source>
        <strain evidence="3">417</strain>
        <tissue evidence="3">Liver</tissue>
    </source>
</reference>
<dbReference type="InterPro" id="IPR050666">
    <property type="entry name" value="ESRP"/>
</dbReference>
<name>A0A1A6HAK4_NEOLE</name>
<dbReference type="STRING" id="56216.A0A1A6HAK4"/>
<evidence type="ECO:0008006" key="5">
    <source>
        <dbReference type="Google" id="ProtNLM"/>
    </source>
</evidence>
<dbReference type="InterPro" id="IPR035979">
    <property type="entry name" value="RBD_domain_sf"/>
</dbReference>
<gene>
    <name evidence="3" type="ORF">A6R68_14560</name>
</gene>
<evidence type="ECO:0000313" key="3">
    <source>
        <dbReference type="EMBL" id="OBS74925.1"/>
    </source>
</evidence>